<evidence type="ECO:0000313" key="2">
    <source>
        <dbReference type="Proteomes" id="UP000176336"/>
    </source>
</evidence>
<dbReference type="Proteomes" id="UP000176336">
    <property type="component" value="Unassembled WGS sequence"/>
</dbReference>
<sequence length="141" mass="16817">MAKRIRKHFKNILPIKKPILKEALYTQTSNFTLNTAQLDRISFSVLRNNKRELRKIENISYEINIEGCWEWIVRYDDHGGVGSLHRHIRISLKDDSNVESTIGIKKYKDKGHELTWVCKNIQRDYLNIRTKFLRNSKIDLY</sequence>
<reference evidence="1 2" key="1">
    <citation type="journal article" date="2016" name="Nat. Commun.">
        <title>Thousands of microbial genomes shed light on interconnected biogeochemical processes in an aquifer system.</title>
        <authorList>
            <person name="Anantharaman K."/>
            <person name="Brown C.T."/>
            <person name="Hug L.A."/>
            <person name="Sharon I."/>
            <person name="Castelle C.J."/>
            <person name="Probst A.J."/>
            <person name="Thomas B.C."/>
            <person name="Singh A."/>
            <person name="Wilkins M.J."/>
            <person name="Karaoz U."/>
            <person name="Brodie E.L."/>
            <person name="Williams K.H."/>
            <person name="Hubbard S.S."/>
            <person name="Banfield J.F."/>
        </authorList>
    </citation>
    <scope>NUCLEOTIDE SEQUENCE [LARGE SCALE GENOMIC DNA]</scope>
</reference>
<protein>
    <submittedName>
        <fullName evidence="1">Uncharacterized protein</fullName>
    </submittedName>
</protein>
<proteinExistence type="predicted"/>
<accession>A0A1F5ITJ4</accession>
<evidence type="ECO:0000313" key="1">
    <source>
        <dbReference type="EMBL" id="OGE19673.1"/>
    </source>
</evidence>
<dbReference type="AlphaFoldDB" id="A0A1F5ITJ4"/>
<gene>
    <name evidence="1" type="ORF">A2871_03370</name>
</gene>
<dbReference type="EMBL" id="MFCR01000002">
    <property type="protein sequence ID" value="OGE19673.1"/>
    <property type="molecule type" value="Genomic_DNA"/>
</dbReference>
<comment type="caution">
    <text evidence="1">The sequence shown here is derived from an EMBL/GenBank/DDBJ whole genome shotgun (WGS) entry which is preliminary data.</text>
</comment>
<organism evidence="1 2">
    <name type="scientific">Candidatus Daviesbacteria bacterium RIFCSPHIGHO2_01_FULL_41_23</name>
    <dbReference type="NCBI Taxonomy" id="1797764"/>
    <lineage>
        <taxon>Bacteria</taxon>
        <taxon>Candidatus Daviesiibacteriota</taxon>
    </lineage>
</organism>
<name>A0A1F5ITJ4_9BACT</name>